<evidence type="ECO:0000256" key="2">
    <source>
        <dbReference type="ARBA" id="ARBA00004876"/>
    </source>
</evidence>
<comment type="subcellular location">
    <subcellularLocation>
        <location evidence="1">Cytoplasm</location>
    </subcellularLocation>
</comment>
<dbReference type="RefSeq" id="WP_109793490.1">
    <property type="nucleotide sequence ID" value="NZ_PHIG01000032.1"/>
</dbReference>
<dbReference type="PANTHER" id="PTHR42811">
    <property type="entry name" value="SERINE ACETYLTRANSFERASE"/>
    <property type="match status" value="1"/>
</dbReference>
<keyword evidence="7" id="KW-0028">Amino-acid biosynthesis</keyword>
<dbReference type="NCBIfam" id="NF041874">
    <property type="entry name" value="EPS_EpsC"/>
    <property type="match status" value="1"/>
</dbReference>
<evidence type="ECO:0000256" key="1">
    <source>
        <dbReference type="ARBA" id="ARBA00004496"/>
    </source>
</evidence>
<dbReference type="Gene3D" id="1.10.3130.10">
    <property type="entry name" value="serine acetyltransferase, domain 1"/>
    <property type="match status" value="1"/>
</dbReference>
<dbReference type="InterPro" id="IPR045304">
    <property type="entry name" value="LbH_SAT"/>
</dbReference>
<evidence type="ECO:0000256" key="10">
    <source>
        <dbReference type="ARBA" id="ARBA00023192"/>
    </source>
</evidence>
<dbReference type="NCBIfam" id="TIGR01172">
    <property type="entry name" value="cysE"/>
    <property type="match status" value="1"/>
</dbReference>
<comment type="similarity">
    <text evidence="3 13">Belongs to the transferase hexapeptide repeat family.</text>
</comment>
<proteinExistence type="inferred from homology"/>
<evidence type="ECO:0000256" key="12">
    <source>
        <dbReference type="ARBA" id="ARBA00049486"/>
    </source>
</evidence>
<dbReference type="OrthoDB" id="9801456at2"/>
<keyword evidence="8 13" id="KW-0808">Transferase</keyword>
<evidence type="ECO:0000256" key="3">
    <source>
        <dbReference type="ARBA" id="ARBA00007274"/>
    </source>
</evidence>
<dbReference type="InterPro" id="IPR053376">
    <property type="entry name" value="Serine_acetyltransferase"/>
</dbReference>
<dbReference type="InterPro" id="IPR042122">
    <property type="entry name" value="Ser_AcTrfase_N_sf"/>
</dbReference>
<dbReference type="InterPro" id="IPR005881">
    <property type="entry name" value="Ser_O-AcTrfase"/>
</dbReference>
<sequence>MWRALKDDIAAIKERDPAAKSALEIVVCYPSFHAVMFYRIANALWRRRLYFVGRFISQTGRFLTGIEIHPGAKIGRRFFIDHGMGVVIGETAEIGDNVTLYHDVTLGGVAPSVDSASQVGQKRHPTLEDDVIVGSGAQVLGPITVRKGARVGANAVVVKEVPPGVSVVGIPAEIVGKTRPKLVDDPKDARRAFAAYGMPLEGVTNPVDQRMSEILDEMERLRERVTELEGRLAEREPKVRVVSGGED</sequence>
<keyword evidence="15" id="KW-1185">Reference proteome</keyword>
<evidence type="ECO:0000256" key="5">
    <source>
        <dbReference type="ARBA" id="ARBA00018522"/>
    </source>
</evidence>
<comment type="pathway">
    <text evidence="2">Amino-acid biosynthesis; L-cysteine biosynthesis; L-cysteine from L-serine: step 1/2.</text>
</comment>
<protein>
    <recommendedName>
        <fullName evidence="5 13">Serine acetyltransferase</fullName>
        <ecNumber evidence="4 13">2.3.1.30</ecNumber>
    </recommendedName>
</protein>
<dbReference type="GO" id="GO:0006535">
    <property type="term" value="P:cysteine biosynthetic process from serine"/>
    <property type="evidence" value="ECO:0007669"/>
    <property type="project" value="InterPro"/>
</dbReference>
<dbReference type="Gene3D" id="2.160.10.10">
    <property type="entry name" value="Hexapeptide repeat proteins"/>
    <property type="match status" value="1"/>
</dbReference>
<keyword evidence="6" id="KW-0963">Cytoplasm</keyword>
<comment type="catalytic activity">
    <reaction evidence="12 13">
        <text>L-serine + acetyl-CoA = O-acetyl-L-serine + CoA</text>
        <dbReference type="Rhea" id="RHEA:24560"/>
        <dbReference type="ChEBI" id="CHEBI:33384"/>
        <dbReference type="ChEBI" id="CHEBI:57287"/>
        <dbReference type="ChEBI" id="CHEBI:57288"/>
        <dbReference type="ChEBI" id="CHEBI:58340"/>
        <dbReference type="EC" id="2.3.1.30"/>
    </reaction>
</comment>
<evidence type="ECO:0000256" key="9">
    <source>
        <dbReference type="ARBA" id="ARBA00022737"/>
    </source>
</evidence>
<evidence type="ECO:0000313" key="14">
    <source>
        <dbReference type="EMBL" id="PJK29466.1"/>
    </source>
</evidence>
<dbReference type="InterPro" id="IPR011004">
    <property type="entry name" value="Trimer_LpxA-like_sf"/>
</dbReference>
<dbReference type="FunFam" id="1.10.3130.10:FF:000003">
    <property type="entry name" value="Serine acetyltransferase"/>
    <property type="match status" value="1"/>
</dbReference>
<evidence type="ECO:0000256" key="8">
    <source>
        <dbReference type="ARBA" id="ARBA00022679"/>
    </source>
</evidence>
<evidence type="ECO:0000256" key="13">
    <source>
        <dbReference type="PIRNR" id="PIRNR000441"/>
    </source>
</evidence>
<evidence type="ECO:0000313" key="15">
    <source>
        <dbReference type="Proteomes" id="UP000229498"/>
    </source>
</evidence>
<evidence type="ECO:0000256" key="4">
    <source>
        <dbReference type="ARBA" id="ARBA00013266"/>
    </source>
</evidence>
<dbReference type="Proteomes" id="UP000229498">
    <property type="component" value="Unassembled WGS sequence"/>
</dbReference>
<dbReference type="GO" id="GO:0009001">
    <property type="term" value="F:serine O-acetyltransferase activity"/>
    <property type="evidence" value="ECO:0007669"/>
    <property type="project" value="UniProtKB-EC"/>
</dbReference>
<dbReference type="AlphaFoldDB" id="A0A2M9G181"/>
<evidence type="ECO:0000256" key="6">
    <source>
        <dbReference type="ARBA" id="ARBA00022490"/>
    </source>
</evidence>
<comment type="caution">
    <text evidence="14">The sequence shown here is derived from an EMBL/GenBank/DDBJ whole genome shotgun (WGS) entry which is preliminary data.</text>
</comment>
<organism evidence="14 15">
    <name type="scientific">Minwuia thermotolerans</name>
    <dbReference type="NCBI Taxonomy" id="2056226"/>
    <lineage>
        <taxon>Bacteria</taxon>
        <taxon>Pseudomonadati</taxon>
        <taxon>Pseudomonadota</taxon>
        <taxon>Alphaproteobacteria</taxon>
        <taxon>Minwuiales</taxon>
        <taxon>Minwuiaceae</taxon>
        <taxon>Minwuia</taxon>
    </lineage>
</organism>
<keyword evidence="9" id="KW-0677">Repeat</keyword>
<keyword evidence="11 13" id="KW-0012">Acyltransferase</keyword>
<accession>A0A2M9G181</accession>
<gene>
    <name evidence="14" type="primary">cysE</name>
    <name evidence="14" type="ORF">CVT23_10395</name>
</gene>
<reference evidence="14 15" key="1">
    <citation type="submission" date="2017-11" db="EMBL/GenBank/DDBJ databases">
        <title>Draft genome sequence of Rhizobiales bacterium SY3-13.</title>
        <authorList>
            <person name="Sun C."/>
        </authorList>
    </citation>
    <scope>NUCLEOTIDE SEQUENCE [LARGE SCALE GENOMIC DNA]</scope>
    <source>
        <strain evidence="14 15">SY3-13</strain>
    </source>
</reference>
<dbReference type="EMBL" id="PHIG01000032">
    <property type="protein sequence ID" value="PJK29466.1"/>
    <property type="molecule type" value="Genomic_DNA"/>
</dbReference>
<dbReference type="GO" id="GO:0005737">
    <property type="term" value="C:cytoplasm"/>
    <property type="evidence" value="ECO:0007669"/>
    <property type="project" value="UniProtKB-SubCell"/>
</dbReference>
<keyword evidence="10" id="KW-0198">Cysteine biosynthesis</keyword>
<dbReference type="EC" id="2.3.1.30" evidence="4 13"/>
<dbReference type="FunFam" id="2.160.10.10:FF:000007">
    <property type="entry name" value="Serine acetyltransferase"/>
    <property type="match status" value="1"/>
</dbReference>
<dbReference type="PIRSF" id="PIRSF000441">
    <property type="entry name" value="CysE"/>
    <property type="match status" value="1"/>
</dbReference>
<evidence type="ECO:0000256" key="7">
    <source>
        <dbReference type="ARBA" id="ARBA00022605"/>
    </source>
</evidence>
<name>A0A2M9G181_9PROT</name>
<dbReference type="CDD" id="cd03354">
    <property type="entry name" value="LbH_SAT"/>
    <property type="match status" value="1"/>
</dbReference>
<dbReference type="SUPFAM" id="SSF51161">
    <property type="entry name" value="Trimeric LpxA-like enzymes"/>
    <property type="match status" value="1"/>
</dbReference>
<evidence type="ECO:0000256" key="11">
    <source>
        <dbReference type="ARBA" id="ARBA00023315"/>
    </source>
</evidence>